<dbReference type="HOGENOM" id="CLU_1856540_0_0_1"/>
<gene>
    <name evidence="1" type="ORF">SETTUDRAFT_28987</name>
</gene>
<sequence>MQPVPQGIAPALLSTISDCAALVVAAPRARIHNRSHDVPWACAARTSAGAQASVMLHSALVLVLVLLESDYGPRIEKIHSGYRALGSLSALYAKGGTAMHMRAWQPGYSSLAPAKGEPDWLVGNGFDKVNASAGQLVG</sequence>
<keyword evidence="2" id="KW-1185">Reference proteome</keyword>
<reference evidence="1 2" key="2">
    <citation type="journal article" date="2013" name="PLoS Genet.">
        <title>Comparative genome structure, secondary metabolite, and effector coding capacity across Cochliobolus pathogens.</title>
        <authorList>
            <person name="Condon B.J."/>
            <person name="Leng Y."/>
            <person name="Wu D."/>
            <person name="Bushley K.E."/>
            <person name="Ohm R.A."/>
            <person name="Otillar R."/>
            <person name="Martin J."/>
            <person name="Schackwitz W."/>
            <person name="Grimwood J."/>
            <person name="MohdZainudin N."/>
            <person name="Xue C."/>
            <person name="Wang R."/>
            <person name="Manning V.A."/>
            <person name="Dhillon B."/>
            <person name="Tu Z.J."/>
            <person name="Steffenson B.J."/>
            <person name="Salamov A."/>
            <person name="Sun H."/>
            <person name="Lowry S."/>
            <person name="LaButti K."/>
            <person name="Han J."/>
            <person name="Copeland A."/>
            <person name="Lindquist E."/>
            <person name="Barry K."/>
            <person name="Schmutz J."/>
            <person name="Baker S.E."/>
            <person name="Ciuffetti L.M."/>
            <person name="Grigoriev I.V."/>
            <person name="Zhong S."/>
            <person name="Turgeon B.G."/>
        </authorList>
    </citation>
    <scope>NUCLEOTIDE SEQUENCE [LARGE SCALE GENOMIC DNA]</scope>
    <source>
        <strain evidence="2">28A</strain>
    </source>
</reference>
<name>R0JY09_EXST2</name>
<organism evidence="1 2">
    <name type="scientific">Exserohilum turcicum (strain 28A)</name>
    <name type="common">Northern leaf blight fungus</name>
    <name type="synonym">Setosphaeria turcica</name>
    <dbReference type="NCBI Taxonomy" id="671987"/>
    <lineage>
        <taxon>Eukaryota</taxon>
        <taxon>Fungi</taxon>
        <taxon>Dikarya</taxon>
        <taxon>Ascomycota</taxon>
        <taxon>Pezizomycotina</taxon>
        <taxon>Dothideomycetes</taxon>
        <taxon>Pleosporomycetidae</taxon>
        <taxon>Pleosporales</taxon>
        <taxon>Pleosporineae</taxon>
        <taxon>Pleosporaceae</taxon>
        <taxon>Exserohilum</taxon>
    </lineage>
</organism>
<dbReference type="AlphaFoldDB" id="R0JY09"/>
<proteinExistence type="predicted"/>
<evidence type="ECO:0000313" key="1">
    <source>
        <dbReference type="EMBL" id="EOA85808.1"/>
    </source>
</evidence>
<dbReference type="Proteomes" id="UP000016935">
    <property type="component" value="Unassembled WGS sequence"/>
</dbReference>
<reference evidence="1 2" key="1">
    <citation type="journal article" date="2012" name="PLoS Pathog.">
        <title>Diverse lifestyles and strategies of plant pathogenesis encoded in the genomes of eighteen Dothideomycetes fungi.</title>
        <authorList>
            <person name="Ohm R.A."/>
            <person name="Feau N."/>
            <person name="Henrissat B."/>
            <person name="Schoch C.L."/>
            <person name="Horwitz B.A."/>
            <person name="Barry K.W."/>
            <person name="Condon B.J."/>
            <person name="Copeland A.C."/>
            <person name="Dhillon B."/>
            <person name="Glaser F."/>
            <person name="Hesse C.N."/>
            <person name="Kosti I."/>
            <person name="LaButti K."/>
            <person name="Lindquist E.A."/>
            <person name="Lucas S."/>
            <person name="Salamov A.A."/>
            <person name="Bradshaw R.E."/>
            <person name="Ciuffetti L."/>
            <person name="Hamelin R.C."/>
            <person name="Kema G.H.J."/>
            <person name="Lawrence C."/>
            <person name="Scott J.A."/>
            <person name="Spatafora J.W."/>
            <person name="Turgeon B.G."/>
            <person name="de Wit P.J.G.M."/>
            <person name="Zhong S."/>
            <person name="Goodwin S.B."/>
            <person name="Grigoriev I.V."/>
        </authorList>
    </citation>
    <scope>NUCLEOTIDE SEQUENCE [LARGE SCALE GENOMIC DNA]</scope>
    <source>
        <strain evidence="2">28A</strain>
    </source>
</reference>
<accession>R0JY09</accession>
<dbReference type="GeneID" id="19403301"/>
<dbReference type="EMBL" id="KB908637">
    <property type="protein sequence ID" value="EOA85808.1"/>
    <property type="molecule type" value="Genomic_DNA"/>
</dbReference>
<dbReference type="RefSeq" id="XP_008026534.1">
    <property type="nucleotide sequence ID" value="XM_008028343.1"/>
</dbReference>
<protein>
    <submittedName>
        <fullName evidence="1">Uncharacterized protein</fullName>
    </submittedName>
</protein>
<evidence type="ECO:0000313" key="2">
    <source>
        <dbReference type="Proteomes" id="UP000016935"/>
    </source>
</evidence>